<keyword evidence="11" id="KW-1185">Reference proteome</keyword>
<keyword evidence="5" id="KW-0862">Zinc</keyword>
<dbReference type="Proteomes" id="UP001181693">
    <property type="component" value="Unassembled WGS sequence"/>
</dbReference>
<dbReference type="CDD" id="cd19769">
    <property type="entry name" value="Bbox2_TRIM16-like"/>
    <property type="match status" value="1"/>
</dbReference>
<evidence type="ECO:0000256" key="1">
    <source>
        <dbReference type="ARBA" id="ARBA00022679"/>
    </source>
</evidence>
<dbReference type="InterPro" id="IPR051051">
    <property type="entry name" value="E3_ubiq-ligase_TRIM/RNF"/>
</dbReference>
<dbReference type="SMART" id="SM00336">
    <property type="entry name" value="BBOX"/>
    <property type="match status" value="1"/>
</dbReference>
<evidence type="ECO:0000256" key="3">
    <source>
        <dbReference type="ARBA" id="ARBA00022771"/>
    </source>
</evidence>
<feature type="coiled-coil region" evidence="7">
    <location>
        <begin position="148"/>
        <end position="287"/>
    </location>
</feature>
<dbReference type="PROSITE" id="PS50089">
    <property type="entry name" value="ZF_RING_2"/>
    <property type="match status" value="1"/>
</dbReference>
<dbReference type="InterPro" id="IPR013083">
    <property type="entry name" value="Znf_RING/FYVE/PHD"/>
</dbReference>
<evidence type="ECO:0000256" key="6">
    <source>
        <dbReference type="PROSITE-ProRule" id="PRU00024"/>
    </source>
</evidence>
<dbReference type="Pfam" id="PF00097">
    <property type="entry name" value="zf-C3HC4"/>
    <property type="match status" value="1"/>
</dbReference>
<keyword evidence="4" id="KW-0833">Ubl conjugation pathway</keyword>
<feature type="domain" description="RING-type" evidence="8">
    <location>
        <begin position="1"/>
        <end position="30"/>
    </location>
</feature>
<dbReference type="Gene3D" id="3.30.40.10">
    <property type="entry name" value="Zinc/RING finger domain, C3HC4 (zinc finger)"/>
    <property type="match status" value="1"/>
</dbReference>
<dbReference type="Pfam" id="PF00643">
    <property type="entry name" value="zf-B_box"/>
    <property type="match status" value="1"/>
</dbReference>
<dbReference type="Gene3D" id="3.30.160.60">
    <property type="entry name" value="Classic Zinc Finger"/>
    <property type="match status" value="1"/>
</dbReference>
<keyword evidence="1" id="KW-0808">Transferase</keyword>
<name>A0AAV3AZS2_PYXAD</name>
<evidence type="ECO:0000256" key="5">
    <source>
        <dbReference type="ARBA" id="ARBA00022833"/>
    </source>
</evidence>
<gene>
    <name evidence="10" type="ORF">GDO54_006283</name>
</gene>
<dbReference type="GO" id="GO:0008270">
    <property type="term" value="F:zinc ion binding"/>
    <property type="evidence" value="ECO:0007669"/>
    <property type="project" value="UniProtKB-KW"/>
</dbReference>
<dbReference type="PROSITE" id="PS50119">
    <property type="entry name" value="ZF_BBOX"/>
    <property type="match status" value="1"/>
</dbReference>
<dbReference type="InterPro" id="IPR001841">
    <property type="entry name" value="Znf_RING"/>
</dbReference>
<dbReference type="InterPro" id="IPR018957">
    <property type="entry name" value="Znf_C3HC4_RING-type"/>
</dbReference>
<evidence type="ECO:0000259" key="8">
    <source>
        <dbReference type="PROSITE" id="PS50089"/>
    </source>
</evidence>
<keyword evidence="3 6" id="KW-0863">Zinc-finger</keyword>
<reference evidence="10" key="1">
    <citation type="thesis" date="2020" institute="ProQuest LLC" country="789 East Eisenhower Parkway, Ann Arbor, MI, USA">
        <title>Comparative Genomics and Chromosome Evolution.</title>
        <authorList>
            <person name="Mudd A.B."/>
        </authorList>
    </citation>
    <scope>NUCLEOTIDE SEQUENCE</scope>
    <source>
        <strain evidence="10">1538</strain>
        <tissue evidence="10">Blood</tissue>
    </source>
</reference>
<organism evidence="10 11">
    <name type="scientific">Pyxicephalus adspersus</name>
    <name type="common">African bullfrog</name>
    <dbReference type="NCBI Taxonomy" id="30357"/>
    <lineage>
        <taxon>Eukaryota</taxon>
        <taxon>Metazoa</taxon>
        <taxon>Chordata</taxon>
        <taxon>Craniata</taxon>
        <taxon>Vertebrata</taxon>
        <taxon>Euteleostomi</taxon>
        <taxon>Amphibia</taxon>
        <taxon>Batrachia</taxon>
        <taxon>Anura</taxon>
        <taxon>Neobatrachia</taxon>
        <taxon>Ranoidea</taxon>
        <taxon>Pyxicephalidae</taxon>
        <taxon>Pyxicephalinae</taxon>
        <taxon>Pyxicephalus</taxon>
    </lineage>
</organism>
<evidence type="ECO:0000259" key="9">
    <source>
        <dbReference type="PROSITE" id="PS50119"/>
    </source>
</evidence>
<comment type="caution">
    <text evidence="10">The sequence shown here is derived from an EMBL/GenBank/DDBJ whole genome shotgun (WGS) entry which is preliminary data.</text>
</comment>
<keyword evidence="7" id="KW-0175">Coiled coil</keyword>
<dbReference type="EMBL" id="DYDO01000002">
    <property type="protein sequence ID" value="DBA30276.1"/>
    <property type="molecule type" value="Genomic_DNA"/>
</dbReference>
<dbReference type="SUPFAM" id="SSF57850">
    <property type="entry name" value="RING/U-box"/>
    <property type="match status" value="1"/>
</dbReference>
<dbReference type="PANTHER" id="PTHR25465">
    <property type="entry name" value="B-BOX DOMAIN CONTAINING"/>
    <property type="match status" value="1"/>
</dbReference>
<dbReference type="AlphaFoldDB" id="A0AAV3AZS2"/>
<feature type="domain" description="B box-type" evidence="9">
    <location>
        <begin position="110"/>
        <end position="151"/>
    </location>
</feature>
<dbReference type="InterPro" id="IPR000315">
    <property type="entry name" value="Znf_B-box"/>
</dbReference>
<evidence type="ECO:0000256" key="4">
    <source>
        <dbReference type="ARBA" id="ARBA00022786"/>
    </source>
</evidence>
<evidence type="ECO:0000313" key="10">
    <source>
        <dbReference type="EMBL" id="DBA30276.1"/>
    </source>
</evidence>
<dbReference type="InterPro" id="IPR017907">
    <property type="entry name" value="Znf_RING_CS"/>
</dbReference>
<sequence>MLKCGHNYCRECIDRVLNTQKQSFFCPECREEFRERPTLHKNITLRNIVENFVNTQPDPEGSRIFCSHCVDSPVAAVKSCLHCEVSLCDKHLSVHKRSPEHVLSDPTTTLENRKCSIHKKILEYYCTEDSACICVSCCLIGEHKGHQMESLEEASEQKKKKMRNVLQKMATEKEEIEEKVRSLEKHGVKVKTKAAGEREKVTALFKDLIRQLEELEKKILSEISSEREKVTALFKDLIRQLEELEKKILSEISSQEKQLSFSNSDQIQRLEIKKDELSRKIRHIEDLDVVGISYSLHTGLFNLITGVNKGICAEKASDILLDVNTASVKLYIR</sequence>
<accession>A0AAV3AZS2</accession>
<dbReference type="SUPFAM" id="SSF57845">
    <property type="entry name" value="B-box zinc-binding domain"/>
    <property type="match status" value="1"/>
</dbReference>
<keyword evidence="2" id="KW-0479">Metal-binding</keyword>
<evidence type="ECO:0000256" key="2">
    <source>
        <dbReference type="ARBA" id="ARBA00022723"/>
    </source>
</evidence>
<protein>
    <submittedName>
        <fullName evidence="10">Uncharacterized protein</fullName>
    </submittedName>
</protein>
<dbReference type="PROSITE" id="PS00518">
    <property type="entry name" value="ZF_RING_1"/>
    <property type="match status" value="1"/>
</dbReference>
<evidence type="ECO:0000256" key="7">
    <source>
        <dbReference type="SAM" id="Coils"/>
    </source>
</evidence>
<dbReference type="GO" id="GO:0016740">
    <property type="term" value="F:transferase activity"/>
    <property type="evidence" value="ECO:0007669"/>
    <property type="project" value="UniProtKB-KW"/>
</dbReference>
<evidence type="ECO:0000313" key="11">
    <source>
        <dbReference type="Proteomes" id="UP001181693"/>
    </source>
</evidence>
<dbReference type="PANTHER" id="PTHR25465:SF41">
    <property type="entry name" value="E3 UBIQUITIN-PROTEIN LIGASE RNF135"/>
    <property type="match status" value="1"/>
</dbReference>
<proteinExistence type="predicted"/>